<dbReference type="Gene3D" id="3.30.565.10">
    <property type="entry name" value="Histidine kinase-like ATPase, C-terminal domain"/>
    <property type="match status" value="1"/>
</dbReference>
<dbReference type="Pfam" id="PF06580">
    <property type="entry name" value="His_kinase"/>
    <property type="match status" value="1"/>
</dbReference>
<dbReference type="Pfam" id="PF02518">
    <property type="entry name" value="HATPase_c"/>
    <property type="match status" value="1"/>
</dbReference>
<dbReference type="PANTHER" id="PTHR34220">
    <property type="entry name" value="SENSOR HISTIDINE KINASE YPDA"/>
    <property type="match status" value="1"/>
</dbReference>
<name>A0A3M0CDC8_9PROT</name>
<dbReference type="EMBL" id="REFR01000011">
    <property type="protein sequence ID" value="RMB07841.1"/>
    <property type="molecule type" value="Genomic_DNA"/>
</dbReference>
<feature type="domain" description="Histidine kinase" evidence="3">
    <location>
        <begin position="381"/>
        <end position="478"/>
    </location>
</feature>
<dbReference type="AlphaFoldDB" id="A0A3M0CDC8"/>
<dbReference type="PROSITE" id="PS50109">
    <property type="entry name" value="HIS_KIN"/>
    <property type="match status" value="1"/>
</dbReference>
<gene>
    <name evidence="4" type="ORF">BXY39_1933</name>
</gene>
<dbReference type="InParanoid" id="A0A3M0CDC8"/>
<feature type="compositionally biased region" description="Polar residues" evidence="1">
    <location>
        <begin position="31"/>
        <end position="41"/>
    </location>
</feature>
<evidence type="ECO:0000313" key="4">
    <source>
        <dbReference type="EMBL" id="RMB07841.1"/>
    </source>
</evidence>
<dbReference type="SUPFAM" id="SSF55874">
    <property type="entry name" value="ATPase domain of HSP90 chaperone/DNA topoisomerase II/histidine kinase"/>
    <property type="match status" value="1"/>
</dbReference>
<feature type="transmembrane region" description="Helical" evidence="2">
    <location>
        <begin position="239"/>
        <end position="259"/>
    </location>
</feature>
<evidence type="ECO:0000313" key="5">
    <source>
        <dbReference type="Proteomes" id="UP000271227"/>
    </source>
</evidence>
<evidence type="ECO:0000256" key="1">
    <source>
        <dbReference type="SAM" id="MobiDB-lite"/>
    </source>
</evidence>
<organism evidence="4 5">
    <name type="scientific">Eilatimonas milleporae</name>
    <dbReference type="NCBI Taxonomy" id="911205"/>
    <lineage>
        <taxon>Bacteria</taxon>
        <taxon>Pseudomonadati</taxon>
        <taxon>Pseudomonadota</taxon>
        <taxon>Alphaproteobacteria</taxon>
        <taxon>Kordiimonadales</taxon>
        <taxon>Kordiimonadaceae</taxon>
        <taxon>Eilatimonas</taxon>
    </lineage>
</organism>
<comment type="caution">
    <text evidence="4">The sequence shown here is derived from an EMBL/GenBank/DDBJ whole genome shotgun (WGS) entry which is preliminary data.</text>
</comment>
<keyword evidence="2" id="KW-0812">Transmembrane</keyword>
<dbReference type="InterPro" id="IPR010559">
    <property type="entry name" value="Sig_transdc_His_kin_internal"/>
</dbReference>
<feature type="transmembrane region" description="Helical" evidence="2">
    <location>
        <begin position="167"/>
        <end position="189"/>
    </location>
</feature>
<keyword evidence="4" id="KW-0418">Kinase</keyword>
<feature type="transmembrane region" description="Helical" evidence="2">
    <location>
        <begin position="201"/>
        <end position="227"/>
    </location>
</feature>
<feature type="region of interest" description="Disordered" evidence="1">
    <location>
        <begin position="1"/>
        <end position="109"/>
    </location>
</feature>
<dbReference type="Proteomes" id="UP000271227">
    <property type="component" value="Unassembled WGS sequence"/>
</dbReference>
<dbReference type="InterPro" id="IPR036890">
    <property type="entry name" value="HATPase_C_sf"/>
</dbReference>
<accession>A0A3M0CDC8</accession>
<keyword evidence="4" id="KW-0808">Transferase</keyword>
<reference evidence="4 5" key="1">
    <citation type="submission" date="2018-10" db="EMBL/GenBank/DDBJ databases">
        <title>Genomic Encyclopedia of Archaeal and Bacterial Type Strains, Phase II (KMG-II): from individual species to whole genera.</title>
        <authorList>
            <person name="Goeker M."/>
        </authorList>
    </citation>
    <scope>NUCLEOTIDE SEQUENCE [LARGE SCALE GENOMIC DNA]</scope>
    <source>
        <strain evidence="4 5">DSM 25217</strain>
    </source>
</reference>
<dbReference type="InterPro" id="IPR005467">
    <property type="entry name" value="His_kinase_dom"/>
</dbReference>
<proteinExistence type="predicted"/>
<keyword evidence="2" id="KW-0472">Membrane</keyword>
<keyword evidence="2" id="KW-1133">Transmembrane helix</keyword>
<keyword evidence="5" id="KW-1185">Reference proteome</keyword>
<protein>
    <submittedName>
        <fullName evidence="4">Histidine kinase</fullName>
    </submittedName>
</protein>
<evidence type="ECO:0000259" key="3">
    <source>
        <dbReference type="PROSITE" id="PS50109"/>
    </source>
</evidence>
<dbReference type="InterPro" id="IPR003594">
    <property type="entry name" value="HATPase_dom"/>
</dbReference>
<sequence>MQKDQSDNSPGDDDGAARADTSGGDGGAVNKTGNTDESGQALSAWDRLSRLSANLPAEPLSEPPLGAQPVDSPLSEDPSSADVRRNTRTRPLPPPARRRRTVRASAAGDEAVQIDRRKTGLSSGIMAGVLFAERDRIFWTFQAVGWLGYGFVRAFHGMTIGIPVSEYYPIIIAATFIGVVMSTGMRYVYRLARGFPPQLTFVVAVLVSGGLGLMFSSIETALAPYILSNTPRPVGLARFGNAMFEATVLFAWTAIYFGYHYYQSFREQQEQALKATAMAHQAQLKMLRYQLNPHFLFNTLNAISTLVLEKAEDEANKMLTKLSSFLRYTLVNQPTQKVTLEQELYALGLYLDIEKVRFADRLQIVYDVDEDASGAMIPSLILQPLIENAIKYAIAPSVDGGTLTICAKISEGRLCMALKDDGPGLDDPENIKSKSGSGVGLANTKDRLAQIYGADHSLRLENLEPSGLGVFMEIPCERERLIRRATS</sequence>
<dbReference type="PANTHER" id="PTHR34220:SF7">
    <property type="entry name" value="SENSOR HISTIDINE KINASE YPDA"/>
    <property type="match status" value="1"/>
</dbReference>
<dbReference type="InterPro" id="IPR050640">
    <property type="entry name" value="Bact_2-comp_sensor_kinase"/>
</dbReference>
<dbReference type="GO" id="GO:0016020">
    <property type="term" value="C:membrane"/>
    <property type="evidence" value="ECO:0007669"/>
    <property type="project" value="InterPro"/>
</dbReference>
<dbReference type="OrthoDB" id="2514702at2"/>
<dbReference type="RefSeq" id="WP_121938624.1">
    <property type="nucleotide sequence ID" value="NZ_REFR01000011.1"/>
</dbReference>
<dbReference type="GO" id="GO:0000155">
    <property type="term" value="F:phosphorelay sensor kinase activity"/>
    <property type="evidence" value="ECO:0007669"/>
    <property type="project" value="InterPro"/>
</dbReference>
<evidence type="ECO:0000256" key="2">
    <source>
        <dbReference type="SAM" id="Phobius"/>
    </source>
</evidence>
<feature type="transmembrane region" description="Helical" evidence="2">
    <location>
        <begin position="137"/>
        <end position="155"/>
    </location>
</feature>